<evidence type="ECO:0000256" key="1">
    <source>
        <dbReference type="ARBA" id="ARBA00023015"/>
    </source>
</evidence>
<proteinExistence type="predicted"/>
<dbReference type="EMBL" id="JACIJC010000002">
    <property type="protein sequence ID" value="MBB5685030.1"/>
    <property type="molecule type" value="Genomic_DNA"/>
</dbReference>
<dbReference type="Pfam" id="PF13412">
    <property type="entry name" value="HTH_24"/>
    <property type="match status" value="1"/>
</dbReference>
<dbReference type="PROSITE" id="PS50956">
    <property type="entry name" value="HTH_ASNC_2"/>
    <property type="match status" value="1"/>
</dbReference>
<evidence type="ECO:0000313" key="6">
    <source>
        <dbReference type="Proteomes" id="UP000549617"/>
    </source>
</evidence>
<dbReference type="GO" id="GO:0043565">
    <property type="term" value="F:sequence-specific DNA binding"/>
    <property type="evidence" value="ECO:0007669"/>
    <property type="project" value="InterPro"/>
</dbReference>
<protein>
    <submittedName>
        <fullName evidence="5">Lrp/AsnC family leucine-responsive transcriptional regulator</fullName>
    </submittedName>
</protein>
<dbReference type="SMART" id="SM00344">
    <property type="entry name" value="HTH_ASNC"/>
    <property type="match status" value="1"/>
</dbReference>
<evidence type="ECO:0000256" key="3">
    <source>
        <dbReference type="ARBA" id="ARBA00023163"/>
    </source>
</evidence>
<organism evidence="5 6">
    <name type="scientific">Sphingobium boeckii</name>
    <dbReference type="NCBI Taxonomy" id="1082345"/>
    <lineage>
        <taxon>Bacteria</taxon>
        <taxon>Pseudomonadati</taxon>
        <taxon>Pseudomonadota</taxon>
        <taxon>Alphaproteobacteria</taxon>
        <taxon>Sphingomonadales</taxon>
        <taxon>Sphingomonadaceae</taxon>
        <taxon>Sphingobium</taxon>
    </lineage>
</organism>
<dbReference type="Gene3D" id="1.10.10.10">
    <property type="entry name" value="Winged helix-like DNA-binding domain superfamily/Winged helix DNA-binding domain"/>
    <property type="match status" value="1"/>
</dbReference>
<dbReference type="GO" id="GO:0043200">
    <property type="term" value="P:response to amino acid"/>
    <property type="evidence" value="ECO:0007669"/>
    <property type="project" value="TreeGrafter"/>
</dbReference>
<dbReference type="SUPFAM" id="SSF46785">
    <property type="entry name" value="Winged helix' DNA-binding domain"/>
    <property type="match status" value="1"/>
</dbReference>
<dbReference type="InterPro" id="IPR019885">
    <property type="entry name" value="Tscrpt_reg_HTH_AsnC-type_CS"/>
</dbReference>
<dbReference type="PANTHER" id="PTHR30154">
    <property type="entry name" value="LEUCINE-RESPONSIVE REGULATORY PROTEIN"/>
    <property type="match status" value="1"/>
</dbReference>
<keyword evidence="2" id="KW-0238">DNA-binding</keyword>
<sequence length="156" mass="16975">MNVLDQKILKSIESNGRQSFQELGSDIGLSKTACWARVQSLEKNGVILGYGAKLDPRSLGLGVFAIIQIMIDPSMRKAFETAVQANPAILECHTIAGEADYVMKVACRDVDDLDNLLRMHISLLPGLQRSTTMICMNTIKAGGALTAAIEPRDTIR</sequence>
<dbReference type="PANTHER" id="PTHR30154:SF34">
    <property type="entry name" value="TRANSCRIPTIONAL REGULATOR AZLB"/>
    <property type="match status" value="1"/>
</dbReference>
<dbReference type="GO" id="GO:0005829">
    <property type="term" value="C:cytosol"/>
    <property type="evidence" value="ECO:0007669"/>
    <property type="project" value="TreeGrafter"/>
</dbReference>
<dbReference type="InterPro" id="IPR019887">
    <property type="entry name" value="Tscrpt_reg_AsnC/Lrp_C"/>
</dbReference>
<keyword evidence="6" id="KW-1185">Reference proteome</keyword>
<name>A0A7W9AG34_9SPHN</name>
<evidence type="ECO:0000313" key="5">
    <source>
        <dbReference type="EMBL" id="MBB5685030.1"/>
    </source>
</evidence>
<keyword evidence="3" id="KW-0804">Transcription</keyword>
<evidence type="ECO:0000259" key="4">
    <source>
        <dbReference type="PROSITE" id="PS50956"/>
    </source>
</evidence>
<dbReference type="PRINTS" id="PR00033">
    <property type="entry name" value="HTHASNC"/>
</dbReference>
<dbReference type="SUPFAM" id="SSF54909">
    <property type="entry name" value="Dimeric alpha+beta barrel"/>
    <property type="match status" value="1"/>
</dbReference>
<dbReference type="Pfam" id="PF01037">
    <property type="entry name" value="AsnC_trans_reg"/>
    <property type="match status" value="1"/>
</dbReference>
<dbReference type="InterPro" id="IPR011008">
    <property type="entry name" value="Dimeric_a/b-barrel"/>
</dbReference>
<dbReference type="InterPro" id="IPR036388">
    <property type="entry name" value="WH-like_DNA-bd_sf"/>
</dbReference>
<dbReference type="InterPro" id="IPR019888">
    <property type="entry name" value="Tscrpt_reg_AsnC-like"/>
</dbReference>
<comment type="caution">
    <text evidence="5">The sequence shown here is derived from an EMBL/GenBank/DDBJ whole genome shotgun (WGS) entry which is preliminary data.</text>
</comment>
<keyword evidence="1" id="KW-0805">Transcription regulation</keyword>
<dbReference type="RefSeq" id="WP_184016046.1">
    <property type="nucleotide sequence ID" value="NZ_JACIJC010000002.1"/>
</dbReference>
<dbReference type="InterPro" id="IPR036390">
    <property type="entry name" value="WH_DNA-bd_sf"/>
</dbReference>
<dbReference type="PROSITE" id="PS00519">
    <property type="entry name" value="HTH_ASNC_1"/>
    <property type="match status" value="1"/>
</dbReference>
<dbReference type="Gene3D" id="3.30.70.920">
    <property type="match status" value="1"/>
</dbReference>
<evidence type="ECO:0000256" key="2">
    <source>
        <dbReference type="ARBA" id="ARBA00023125"/>
    </source>
</evidence>
<gene>
    <name evidence="5" type="ORF">FHS49_001038</name>
</gene>
<dbReference type="InterPro" id="IPR000485">
    <property type="entry name" value="AsnC-type_HTH_dom"/>
</dbReference>
<reference evidence="5 6" key="1">
    <citation type="submission" date="2020-08" db="EMBL/GenBank/DDBJ databases">
        <title>Genomic Encyclopedia of Type Strains, Phase IV (KMG-IV): sequencing the most valuable type-strain genomes for metagenomic binning, comparative biology and taxonomic classification.</title>
        <authorList>
            <person name="Goeker M."/>
        </authorList>
    </citation>
    <scope>NUCLEOTIDE SEQUENCE [LARGE SCALE GENOMIC DNA]</scope>
    <source>
        <strain evidence="5 6">DSM 25079</strain>
    </source>
</reference>
<feature type="domain" description="HTH asnC-type" evidence="4">
    <location>
        <begin position="1"/>
        <end position="62"/>
    </location>
</feature>
<accession>A0A7W9AG34</accession>
<dbReference type="AlphaFoldDB" id="A0A7W9AG34"/>
<dbReference type="Proteomes" id="UP000549617">
    <property type="component" value="Unassembled WGS sequence"/>
</dbReference>